<gene>
    <name evidence="1" type="ORF">SAMN05216480_109124</name>
</gene>
<dbReference type="RefSeq" id="WP_093025487.1">
    <property type="nucleotide sequence ID" value="NZ_FPBK01000009.1"/>
</dbReference>
<dbReference type="STRING" id="1224947.SAMN05216480_109124"/>
<dbReference type="OrthoDB" id="5459053at2"/>
<sequence>MDNQIAYKIINVVNKFPLNKIIDSETLINKDKKQRLEKMFPIFDLIHEYSIRYNKSVFEIRDELSKNRLYLIKNKQQKDYLVLKKSIKNSGFLIYSDFQNNYLEYVIEKARIILSKQVNTKYSNRLDYIFFFKSKSDCIKYLATTNQLDFYEKKIITIAKIQFTSVDEIAYLDNNLLSNYTESFTVPEYVQKTISYWLEKLSEEPLIEILFKGKFKILEYL</sequence>
<proteinExistence type="predicted"/>
<accession>A0A1I7HIQ5</accession>
<evidence type="ECO:0000313" key="1">
    <source>
        <dbReference type="EMBL" id="SFU60640.1"/>
    </source>
</evidence>
<organism evidence="1 2">
    <name type="scientific">Pustulibacterium marinum</name>
    <dbReference type="NCBI Taxonomy" id="1224947"/>
    <lineage>
        <taxon>Bacteria</taxon>
        <taxon>Pseudomonadati</taxon>
        <taxon>Bacteroidota</taxon>
        <taxon>Flavobacteriia</taxon>
        <taxon>Flavobacteriales</taxon>
        <taxon>Flavobacteriaceae</taxon>
        <taxon>Pustulibacterium</taxon>
    </lineage>
</organism>
<protein>
    <submittedName>
        <fullName evidence="1">Uncharacterized protein</fullName>
    </submittedName>
</protein>
<dbReference type="AlphaFoldDB" id="A0A1I7HIQ5"/>
<reference evidence="1 2" key="1">
    <citation type="submission" date="2016-10" db="EMBL/GenBank/DDBJ databases">
        <authorList>
            <person name="de Groot N.N."/>
        </authorList>
    </citation>
    <scope>NUCLEOTIDE SEQUENCE [LARGE SCALE GENOMIC DNA]</scope>
    <source>
        <strain evidence="1 2">CGMCC 1.12333</strain>
    </source>
</reference>
<name>A0A1I7HIQ5_9FLAO</name>
<dbReference type="Proteomes" id="UP000199138">
    <property type="component" value="Unassembled WGS sequence"/>
</dbReference>
<keyword evidence="2" id="KW-1185">Reference proteome</keyword>
<evidence type="ECO:0000313" key="2">
    <source>
        <dbReference type="Proteomes" id="UP000199138"/>
    </source>
</evidence>
<dbReference type="EMBL" id="FPBK01000009">
    <property type="protein sequence ID" value="SFU60640.1"/>
    <property type="molecule type" value="Genomic_DNA"/>
</dbReference>